<keyword evidence="1 3" id="KW-0597">Phosphoprotein</keyword>
<reference evidence="6 7" key="1">
    <citation type="submission" date="2019-11" db="EMBL/GenBank/DDBJ databases">
        <title>Draft Genome Sequences of Six Type Strains of the Genus Massilia.</title>
        <authorList>
            <person name="Miess H."/>
            <person name="Frediansyah A."/>
            <person name="Goeker M."/>
            <person name="Gross H."/>
        </authorList>
    </citation>
    <scope>NUCLEOTIDE SEQUENCE [LARGE SCALE GENOMIC DNA]</scope>
    <source>
        <strain evidence="6 7">DSM 17513</strain>
    </source>
</reference>
<dbReference type="SMART" id="SM00448">
    <property type="entry name" value="REC"/>
    <property type="match status" value="1"/>
</dbReference>
<evidence type="ECO:0000256" key="2">
    <source>
        <dbReference type="ARBA" id="ARBA00023125"/>
    </source>
</evidence>
<dbReference type="Gene3D" id="3.40.50.2300">
    <property type="match status" value="1"/>
</dbReference>
<dbReference type="InterPro" id="IPR000792">
    <property type="entry name" value="Tscrpt_reg_LuxR_C"/>
</dbReference>
<dbReference type="PANTHER" id="PTHR45566">
    <property type="entry name" value="HTH-TYPE TRANSCRIPTIONAL REGULATOR YHJB-RELATED"/>
    <property type="match status" value="1"/>
</dbReference>
<dbReference type="PRINTS" id="PR00038">
    <property type="entry name" value="HTHLUXR"/>
</dbReference>
<dbReference type="GO" id="GO:0003677">
    <property type="term" value="F:DNA binding"/>
    <property type="evidence" value="ECO:0007669"/>
    <property type="project" value="UniProtKB-KW"/>
</dbReference>
<dbReference type="EMBL" id="WNWM01000002">
    <property type="protein sequence ID" value="MUI14509.1"/>
    <property type="molecule type" value="Genomic_DNA"/>
</dbReference>
<evidence type="ECO:0000259" key="4">
    <source>
        <dbReference type="PROSITE" id="PS50043"/>
    </source>
</evidence>
<dbReference type="SUPFAM" id="SSF52172">
    <property type="entry name" value="CheY-like"/>
    <property type="match status" value="1"/>
</dbReference>
<dbReference type="OrthoDB" id="9808843at2"/>
<dbReference type="CDD" id="cd17535">
    <property type="entry name" value="REC_NarL-like"/>
    <property type="match status" value="1"/>
</dbReference>
<feature type="domain" description="Response regulatory" evidence="5">
    <location>
        <begin position="8"/>
        <end position="125"/>
    </location>
</feature>
<dbReference type="Proteomes" id="UP000431684">
    <property type="component" value="Unassembled WGS sequence"/>
</dbReference>
<keyword evidence="2" id="KW-0238">DNA-binding</keyword>
<dbReference type="Gene3D" id="1.10.10.10">
    <property type="entry name" value="Winged helix-like DNA-binding domain superfamily/Winged helix DNA-binding domain"/>
    <property type="match status" value="1"/>
</dbReference>
<evidence type="ECO:0000313" key="6">
    <source>
        <dbReference type="EMBL" id="MUI14509.1"/>
    </source>
</evidence>
<dbReference type="PANTHER" id="PTHR45566:SF2">
    <property type="entry name" value="NARL SUBFAMILY"/>
    <property type="match status" value="1"/>
</dbReference>
<dbReference type="GO" id="GO:0000160">
    <property type="term" value="P:phosphorelay signal transduction system"/>
    <property type="evidence" value="ECO:0007669"/>
    <property type="project" value="InterPro"/>
</dbReference>
<evidence type="ECO:0000313" key="7">
    <source>
        <dbReference type="Proteomes" id="UP000431684"/>
    </source>
</evidence>
<dbReference type="InterPro" id="IPR011006">
    <property type="entry name" value="CheY-like_superfamily"/>
</dbReference>
<evidence type="ECO:0000256" key="3">
    <source>
        <dbReference type="PROSITE-ProRule" id="PRU00169"/>
    </source>
</evidence>
<keyword evidence="7" id="KW-1185">Reference proteome</keyword>
<proteinExistence type="predicted"/>
<accession>A0A6I3XDD4</accession>
<dbReference type="InterPro" id="IPR016032">
    <property type="entry name" value="Sig_transdc_resp-reg_C-effctor"/>
</dbReference>
<organism evidence="6 7">
    <name type="scientific">Pseudoduganella dura</name>
    <dbReference type="NCBI Taxonomy" id="321982"/>
    <lineage>
        <taxon>Bacteria</taxon>
        <taxon>Pseudomonadati</taxon>
        <taxon>Pseudomonadota</taxon>
        <taxon>Betaproteobacteria</taxon>
        <taxon>Burkholderiales</taxon>
        <taxon>Oxalobacteraceae</taxon>
        <taxon>Telluria group</taxon>
        <taxon>Pseudoduganella</taxon>
    </lineage>
</organism>
<dbReference type="InterPro" id="IPR058245">
    <property type="entry name" value="NreC/VraR/RcsB-like_REC"/>
</dbReference>
<protein>
    <submittedName>
        <fullName evidence="6">Response regulator</fullName>
    </submittedName>
</protein>
<comment type="caution">
    <text evidence="6">The sequence shown here is derived from an EMBL/GenBank/DDBJ whole genome shotgun (WGS) entry which is preliminary data.</text>
</comment>
<sequence length="223" mass="24459">METPHFRKTLLVEDQGLTRQAMKTLLIQCDPLLEVDEAGDFAGCTAALAARQYDLLFLDYQLGTGGCGLDVLHWIAERDMPIHVVMLSGQDDRETVMECIKAGASGFISKRSDEGDAVFRSALDTILRGQIYLPHTAMGKGGFSPQARLPMATLEGLALSPRLAEALGYLCQGLSNKGIARKMGLTENTVKEYSGDLLEKFGVRRRTELIVEMARRGIVIPRS</sequence>
<name>A0A6I3XDD4_9BURK</name>
<dbReference type="InterPro" id="IPR001789">
    <property type="entry name" value="Sig_transdc_resp-reg_receiver"/>
</dbReference>
<dbReference type="Pfam" id="PF00196">
    <property type="entry name" value="GerE"/>
    <property type="match status" value="1"/>
</dbReference>
<dbReference type="Pfam" id="PF00072">
    <property type="entry name" value="Response_reg"/>
    <property type="match status" value="1"/>
</dbReference>
<dbReference type="RefSeq" id="WP_155710234.1">
    <property type="nucleotide sequence ID" value="NZ_BMWU01000064.1"/>
</dbReference>
<dbReference type="SMART" id="SM00421">
    <property type="entry name" value="HTH_LUXR"/>
    <property type="match status" value="1"/>
</dbReference>
<dbReference type="InterPro" id="IPR036388">
    <property type="entry name" value="WH-like_DNA-bd_sf"/>
</dbReference>
<dbReference type="AlphaFoldDB" id="A0A6I3XDD4"/>
<feature type="domain" description="HTH luxR-type" evidence="4">
    <location>
        <begin position="152"/>
        <end position="217"/>
    </location>
</feature>
<gene>
    <name evidence="6" type="ORF">GJV26_18895</name>
</gene>
<evidence type="ECO:0000256" key="1">
    <source>
        <dbReference type="ARBA" id="ARBA00022553"/>
    </source>
</evidence>
<dbReference type="SUPFAM" id="SSF46894">
    <property type="entry name" value="C-terminal effector domain of the bipartite response regulators"/>
    <property type="match status" value="1"/>
</dbReference>
<dbReference type="InterPro" id="IPR051015">
    <property type="entry name" value="EvgA-like"/>
</dbReference>
<dbReference type="CDD" id="cd06170">
    <property type="entry name" value="LuxR_C_like"/>
    <property type="match status" value="1"/>
</dbReference>
<dbReference type="PROSITE" id="PS50110">
    <property type="entry name" value="RESPONSE_REGULATORY"/>
    <property type="match status" value="1"/>
</dbReference>
<evidence type="ECO:0000259" key="5">
    <source>
        <dbReference type="PROSITE" id="PS50110"/>
    </source>
</evidence>
<feature type="modified residue" description="4-aspartylphosphate" evidence="3">
    <location>
        <position position="59"/>
    </location>
</feature>
<dbReference type="GO" id="GO:0006355">
    <property type="term" value="P:regulation of DNA-templated transcription"/>
    <property type="evidence" value="ECO:0007669"/>
    <property type="project" value="InterPro"/>
</dbReference>
<dbReference type="PROSITE" id="PS50043">
    <property type="entry name" value="HTH_LUXR_2"/>
    <property type="match status" value="1"/>
</dbReference>